<keyword evidence="13" id="KW-1185">Reference proteome</keyword>
<feature type="signal peptide" evidence="10">
    <location>
        <begin position="1"/>
        <end position="22"/>
    </location>
</feature>
<feature type="chain" id="PRO_5010176418" description="prolyl aminopeptidase" evidence="10">
    <location>
        <begin position="23"/>
        <end position="464"/>
    </location>
</feature>
<evidence type="ECO:0000313" key="13">
    <source>
        <dbReference type="Proteomes" id="UP000183015"/>
    </source>
</evidence>
<evidence type="ECO:0000256" key="5">
    <source>
        <dbReference type="ARBA" id="ARBA00022438"/>
    </source>
</evidence>
<dbReference type="Pfam" id="PF00561">
    <property type="entry name" value="Abhydrolase_1"/>
    <property type="match status" value="1"/>
</dbReference>
<dbReference type="GO" id="GO:0005737">
    <property type="term" value="C:cytoplasm"/>
    <property type="evidence" value="ECO:0007669"/>
    <property type="project" value="UniProtKB-SubCell"/>
</dbReference>
<dbReference type="PRINTS" id="PR00793">
    <property type="entry name" value="PROAMNOPTASE"/>
</dbReference>
<dbReference type="OrthoDB" id="9796770at2"/>
<organism evidence="12 13">
    <name type="scientific">Streptacidiphilus jiangxiensis</name>
    <dbReference type="NCBI Taxonomy" id="235985"/>
    <lineage>
        <taxon>Bacteria</taxon>
        <taxon>Bacillati</taxon>
        <taxon>Actinomycetota</taxon>
        <taxon>Actinomycetes</taxon>
        <taxon>Kitasatosporales</taxon>
        <taxon>Streptomycetaceae</taxon>
        <taxon>Streptacidiphilus</taxon>
    </lineage>
</organism>
<dbReference type="RefSeq" id="WP_143094641.1">
    <property type="nucleotide sequence ID" value="NZ_BBPN01000020.1"/>
</dbReference>
<evidence type="ECO:0000313" key="12">
    <source>
        <dbReference type="EMBL" id="SEM23513.1"/>
    </source>
</evidence>
<keyword evidence="7" id="KW-0645">Protease</keyword>
<keyword evidence="10" id="KW-0732">Signal</keyword>
<reference evidence="13" key="1">
    <citation type="submission" date="2016-10" db="EMBL/GenBank/DDBJ databases">
        <authorList>
            <person name="Varghese N."/>
        </authorList>
    </citation>
    <scope>NUCLEOTIDE SEQUENCE [LARGE SCALE GENOMIC DNA]</scope>
    <source>
        <strain evidence="13">DSM 45096 / BCRC 16803 / CGMCC 4.1857 / CIP 109030 / JCM 12277 / KCTC 19219 / NBRC 100920 / 33214</strain>
    </source>
</reference>
<dbReference type="EMBL" id="FOAZ01000021">
    <property type="protein sequence ID" value="SEM23513.1"/>
    <property type="molecule type" value="Genomic_DNA"/>
</dbReference>
<dbReference type="AlphaFoldDB" id="A0A1H7WPZ6"/>
<evidence type="ECO:0000256" key="10">
    <source>
        <dbReference type="SAM" id="SignalP"/>
    </source>
</evidence>
<dbReference type="GO" id="GO:0006508">
    <property type="term" value="P:proteolysis"/>
    <property type="evidence" value="ECO:0007669"/>
    <property type="project" value="UniProtKB-KW"/>
</dbReference>
<protein>
    <recommendedName>
        <fullName evidence="4">prolyl aminopeptidase</fullName>
        <ecNumber evidence="4">3.4.11.5</ecNumber>
    </recommendedName>
    <alternativeName>
        <fullName evidence="9">Prolyl aminopeptidase</fullName>
    </alternativeName>
</protein>
<evidence type="ECO:0000256" key="2">
    <source>
        <dbReference type="ARBA" id="ARBA00004496"/>
    </source>
</evidence>
<dbReference type="STRING" id="235985.SAMN05414137_12143"/>
<dbReference type="PANTHER" id="PTHR43722:SF1">
    <property type="entry name" value="PROLINE IMINOPEPTIDASE"/>
    <property type="match status" value="1"/>
</dbReference>
<dbReference type="GO" id="GO:0004177">
    <property type="term" value="F:aminopeptidase activity"/>
    <property type="evidence" value="ECO:0007669"/>
    <property type="project" value="UniProtKB-KW"/>
</dbReference>
<dbReference type="InterPro" id="IPR005944">
    <property type="entry name" value="Pro_iminopeptidase"/>
</dbReference>
<name>A0A1H7WPZ6_STRJI</name>
<proteinExistence type="inferred from homology"/>
<keyword evidence="5" id="KW-0031">Aminopeptidase</keyword>
<dbReference type="EC" id="3.4.11.5" evidence="4"/>
<keyword evidence="6" id="KW-0963">Cytoplasm</keyword>
<gene>
    <name evidence="12" type="ORF">SAMN05414137_12143</name>
</gene>
<comment type="catalytic activity">
    <reaction evidence="1">
        <text>Release of N-terminal proline from a peptide.</text>
        <dbReference type="EC" id="3.4.11.5"/>
    </reaction>
</comment>
<comment type="similarity">
    <text evidence="3">Belongs to the peptidase S33 family.</text>
</comment>
<dbReference type="InterPro" id="IPR002410">
    <property type="entry name" value="Peptidase_S33"/>
</dbReference>
<dbReference type="InterPro" id="IPR029058">
    <property type="entry name" value="AB_hydrolase_fold"/>
</dbReference>
<dbReference type="Proteomes" id="UP000183015">
    <property type="component" value="Unassembled WGS sequence"/>
</dbReference>
<evidence type="ECO:0000256" key="3">
    <source>
        <dbReference type="ARBA" id="ARBA00010088"/>
    </source>
</evidence>
<feature type="domain" description="AB hydrolase-1" evidence="11">
    <location>
        <begin position="89"/>
        <end position="445"/>
    </location>
</feature>
<comment type="subcellular location">
    <subcellularLocation>
        <location evidence="2">Cytoplasm</location>
    </subcellularLocation>
</comment>
<dbReference type="SUPFAM" id="SSF53474">
    <property type="entry name" value="alpha/beta-Hydrolases"/>
    <property type="match status" value="1"/>
</dbReference>
<dbReference type="PROSITE" id="PS51257">
    <property type="entry name" value="PROKAR_LIPOPROTEIN"/>
    <property type="match status" value="1"/>
</dbReference>
<dbReference type="eggNOG" id="COG2267">
    <property type="taxonomic scope" value="Bacteria"/>
</dbReference>
<dbReference type="Gene3D" id="3.40.50.1820">
    <property type="entry name" value="alpha/beta hydrolase"/>
    <property type="match status" value="1"/>
</dbReference>
<dbReference type="PANTHER" id="PTHR43722">
    <property type="entry name" value="PROLINE IMINOPEPTIDASE"/>
    <property type="match status" value="1"/>
</dbReference>
<evidence type="ECO:0000256" key="9">
    <source>
        <dbReference type="ARBA" id="ARBA00029605"/>
    </source>
</evidence>
<evidence type="ECO:0000256" key="1">
    <source>
        <dbReference type="ARBA" id="ARBA00001585"/>
    </source>
</evidence>
<evidence type="ECO:0000256" key="6">
    <source>
        <dbReference type="ARBA" id="ARBA00022490"/>
    </source>
</evidence>
<dbReference type="InterPro" id="IPR000073">
    <property type="entry name" value="AB_hydrolase_1"/>
</dbReference>
<keyword evidence="8 12" id="KW-0378">Hydrolase</keyword>
<evidence type="ECO:0000256" key="8">
    <source>
        <dbReference type="ARBA" id="ARBA00022801"/>
    </source>
</evidence>
<accession>A0A1H7WPZ6</accession>
<evidence type="ECO:0000256" key="4">
    <source>
        <dbReference type="ARBA" id="ARBA00012568"/>
    </source>
</evidence>
<sequence length="464" mass="47836">MRLLPATGLAVAVTMTATVACAASSPAAHPSTDAARARPALTGTAPCPDEADLICSTLTVPLDHSGTVRGTLDLRVAVTRNAHPAKGDLVFLSGGPGQPDEPLAPRVLPRIQPLLAQYRIVFIDQRGTGANALQCPELQTQMGSSDLTAPTAGAVTDCAAALGPDRRFYSTADTVADLDDLRRALGDDRVSLDGVSYGTFTAERYALAHPAHVSRMVLDSVVPQTGYDALDLAAIQAVPRVLRASCAAVNCGFDPAADVAAVVRHYHDGVVLLDTLTSYEFVDPNYTAMLTAIHQAAQGSTGALDGIVAGVQQGSAATPDQLSQGLHASTLCADGVFPWGTGDTPVATRPAALAATRDRLTPVEVAPFDAATATGFGSLLACLSWPREQVPPAPAANRHIPGNVRVLLIGGDRDLSTPLACLYQEAALVANGKVVVVPGASHSVQTHAASDLGRQAAYAFLLAS</sequence>
<evidence type="ECO:0000256" key="7">
    <source>
        <dbReference type="ARBA" id="ARBA00022670"/>
    </source>
</evidence>
<evidence type="ECO:0000259" key="11">
    <source>
        <dbReference type="Pfam" id="PF00561"/>
    </source>
</evidence>